<dbReference type="AlphaFoldDB" id="A0AAW2YI20"/>
<dbReference type="PANTHER" id="PTHR46093:SF18">
    <property type="entry name" value="FIBRONECTIN TYPE-III DOMAIN-CONTAINING PROTEIN"/>
    <property type="match status" value="1"/>
</dbReference>
<gene>
    <name evidence="4" type="ORF">AKO1_006253</name>
</gene>
<dbReference type="EMBL" id="JAOPGA020000019">
    <property type="protein sequence ID" value="KAL0476354.1"/>
    <property type="molecule type" value="Genomic_DNA"/>
</dbReference>
<dbReference type="InterPro" id="IPR015915">
    <property type="entry name" value="Kelch-typ_b-propeller"/>
</dbReference>
<keyword evidence="1" id="KW-0880">Kelch repeat</keyword>
<proteinExistence type="predicted"/>
<keyword evidence="2" id="KW-0677">Repeat</keyword>
<reference evidence="4 5" key="1">
    <citation type="submission" date="2024-03" db="EMBL/GenBank/DDBJ databases">
        <title>The Acrasis kona genome and developmental transcriptomes reveal deep origins of eukaryotic multicellular pathways.</title>
        <authorList>
            <person name="Sheikh S."/>
            <person name="Fu C.-J."/>
            <person name="Brown M.W."/>
            <person name="Baldauf S.L."/>
        </authorList>
    </citation>
    <scope>NUCLEOTIDE SEQUENCE [LARGE SCALE GENOMIC DNA]</scope>
    <source>
        <strain evidence="4 5">ATCC MYA-3509</strain>
    </source>
</reference>
<protein>
    <submittedName>
        <fullName evidence="4">GalOx ketch</fullName>
    </submittedName>
</protein>
<evidence type="ECO:0000256" key="3">
    <source>
        <dbReference type="SAM" id="MobiDB-lite"/>
    </source>
</evidence>
<feature type="compositionally biased region" description="Low complexity" evidence="3">
    <location>
        <begin position="195"/>
        <end position="210"/>
    </location>
</feature>
<name>A0AAW2YI20_9EUKA</name>
<evidence type="ECO:0000256" key="1">
    <source>
        <dbReference type="ARBA" id="ARBA00022441"/>
    </source>
</evidence>
<sequence>MTYWKLLNKKQTTARAGHTCTCVPHTPLMYVLGGALDHIGTPFPSNNFPVYNIDTNKWDNADLDPNNPDLLRPSPRVGHSCVGIEDGKMIGEQLFINPSKENHSALLVFGGWCELQVKNDLWKFNTRTRTWEDLSERQKGQIPKQRSNHSCVLIDHFMIVFGGLGEEQTEYFNDLYILDIRSLVWRCVESEPSPNLTNNQNQTDDTTMTNGNEEDRTHPPPSRCHAACVHRKRLVLFGGGTEKQCYNDIWVFDLEVLRWSKVSINEPRPLREAKKASQNGYYGFKELKDLKPSEIFKEPEPRFFCESEVLDMDRMIVFGGRNSKQRIGETWKFDFESMEWELLQFGHANESITLTLDEEEKDDVDESKEKFEPSPRSGFRLCKLWSNNRRRLVLFGGNNGKDRCSEVWEFVLDITLLKKNLRKIIRTKQFVDILIKSQ</sequence>
<comment type="caution">
    <text evidence="4">The sequence shown here is derived from an EMBL/GenBank/DDBJ whole genome shotgun (WGS) entry which is preliminary data.</text>
</comment>
<dbReference type="PANTHER" id="PTHR46093">
    <property type="entry name" value="ACYL-COA-BINDING DOMAIN-CONTAINING PROTEIN 5"/>
    <property type="match status" value="1"/>
</dbReference>
<keyword evidence="5" id="KW-1185">Reference proteome</keyword>
<evidence type="ECO:0000313" key="5">
    <source>
        <dbReference type="Proteomes" id="UP001431209"/>
    </source>
</evidence>
<evidence type="ECO:0000256" key="2">
    <source>
        <dbReference type="ARBA" id="ARBA00022737"/>
    </source>
</evidence>
<dbReference type="Pfam" id="PF24681">
    <property type="entry name" value="Kelch_KLHDC2_KLHL20_DRC7"/>
    <property type="match status" value="1"/>
</dbReference>
<feature type="region of interest" description="Disordered" evidence="3">
    <location>
        <begin position="192"/>
        <end position="222"/>
    </location>
</feature>
<dbReference type="Proteomes" id="UP001431209">
    <property type="component" value="Unassembled WGS sequence"/>
</dbReference>
<accession>A0AAW2YI20</accession>
<dbReference type="SUPFAM" id="SSF117281">
    <property type="entry name" value="Kelch motif"/>
    <property type="match status" value="1"/>
</dbReference>
<evidence type="ECO:0000313" key="4">
    <source>
        <dbReference type="EMBL" id="KAL0476354.1"/>
    </source>
</evidence>
<dbReference type="Gene3D" id="2.120.10.80">
    <property type="entry name" value="Kelch-type beta propeller"/>
    <property type="match status" value="2"/>
</dbReference>
<organism evidence="4 5">
    <name type="scientific">Acrasis kona</name>
    <dbReference type="NCBI Taxonomy" id="1008807"/>
    <lineage>
        <taxon>Eukaryota</taxon>
        <taxon>Discoba</taxon>
        <taxon>Heterolobosea</taxon>
        <taxon>Tetramitia</taxon>
        <taxon>Eutetramitia</taxon>
        <taxon>Acrasidae</taxon>
        <taxon>Acrasis</taxon>
    </lineage>
</organism>